<dbReference type="Proteomes" id="UP000053237">
    <property type="component" value="Unassembled WGS sequence"/>
</dbReference>
<accession>A0A024GGH1</accession>
<dbReference type="EMBL" id="CAIX01000110">
    <property type="protein sequence ID" value="CCI45859.1"/>
    <property type="molecule type" value="Genomic_DNA"/>
</dbReference>
<organism evidence="2 3">
    <name type="scientific">Albugo candida</name>
    <dbReference type="NCBI Taxonomy" id="65357"/>
    <lineage>
        <taxon>Eukaryota</taxon>
        <taxon>Sar</taxon>
        <taxon>Stramenopiles</taxon>
        <taxon>Oomycota</taxon>
        <taxon>Peronosporomycetes</taxon>
        <taxon>Albuginales</taxon>
        <taxon>Albuginaceae</taxon>
        <taxon>Albugo</taxon>
    </lineage>
</organism>
<proteinExistence type="predicted"/>
<name>A0A024GGH1_9STRA</name>
<dbReference type="InParanoid" id="A0A024GGH1"/>
<evidence type="ECO:0000313" key="2">
    <source>
        <dbReference type="EMBL" id="CCI45859.1"/>
    </source>
</evidence>
<reference evidence="2 3" key="1">
    <citation type="submission" date="2012-05" db="EMBL/GenBank/DDBJ databases">
        <title>Recombination and specialization in a pathogen metapopulation.</title>
        <authorList>
            <person name="Gardiner A."/>
            <person name="Kemen E."/>
            <person name="Schultz-Larsen T."/>
            <person name="MacLean D."/>
            <person name="Van Oosterhout C."/>
            <person name="Jones J.D.G."/>
        </authorList>
    </citation>
    <scope>NUCLEOTIDE SEQUENCE [LARGE SCALE GENOMIC DNA]</scope>
    <source>
        <strain evidence="2 3">Ac Nc2</strain>
    </source>
</reference>
<protein>
    <submittedName>
        <fullName evidence="2">Uncharacterized protein</fullName>
    </submittedName>
</protein>
<gene>
    <name evidence="2" type="ORF">BN9_067690</name>
</gene>
<dbReference type="AlphaFoldDB" id="A0A024GGH1"/>
<comment type="caution">
    <text evidence="2">The sequence shown here is derived from an EMBL/GenBank/DDBJ whole genome shotgun (WGS) entry which is preliminary data.</text>
</comment>
<keyword evidence="3" id="KW-1185">Reference proteome</keyword>
<sequence>MRAAAIPAILISMPLVQSEKESQIYSSSISRLNDSKQYAMSFASTVSQYMEAVMGTLVSTVLENPRTNRWEANSEEEHAQVGEYSEPEIRAILGHWRDVTKSGQENDEFDDVKRIDCKDLLENAKESSISKEVIDVKKGIAATTFQPESSKDEPQVAYAPTMVRYQVQLISKREFDPTAYDSRPPLTNGLRQGHP</sequence>
<feature type="region of interest" description="Disordered" evidence="1">
    <location>
        <begin position="174"/>
        <end position="195"/>
    </location>
</feature>
<evidence type="ECO:0000313" key="3">
    <source>
        <dbReference type="Proteomes" id="UP000053237"/>
    </source>
</evidence>
<evidence type="ECO:0000256" key="1">
    <source>
        <dbReference type="SAM" id="MobiDB-lite"/>
    </source>
</evidence>